<dbReference type="Gene3D" id="1.10.287.380">
    <property type="entry name" value="Valyl-tRNA synthetase, C-terminal domain"/>
    <property type="match status" value="1"/>
</dbReference>
<dbReference type="InterPro" id="IPR003593">
    <property type="entry name" value="AAA+_ATPase"/>
</dbReference>
<organism evidence="4 7">
    <name type="scientific">Helicobacter muridarum</name>
    <dbReference type="NCBI Taxonomy" id="216"/>
    <lineage>
        <taxon>Bacteria</taxon>
        <taxon>Pseudomonadati</taxon>
        <taxon>Campylobacterota</taxon>
        <taxon>Epsilonproteobacteria</taxon>
        <taxon>Campylobacterales</taxon>
        <taxon>Helicobacteraceae</taxon>
        <taxon>Helicobacter</taxon>
    </lineage>
</organism>
<dbReference type="FunFam" id="3.40.50.300:FF:000011">
    <property type="entry name" value="Putative ABC transporter ATP-binding component"/>
    <property type="match status" value="1"/>
</dbReference>
<dbReference type="GO" id="GO:0016887">
    <property type="term" value="F:ATP hydrolysis activity"/>
    <property type="evidence" value="ECO:0007669"/>
    <property type="project" value="InterPro"/>
</dbReference>
<dbReference type="Pfam" id="PF00005">
    <property type="entry name" value="ABC_tran"/>
    <property type="match status" value="2"/>
</dbReference>
<reference evidence="4 7" key="2">
    <citation type="submission" date="2018-06" db="EMBL/GenBank/DDBJ databases">
        <authorList>
            <consortium name="Pathogen Informatics"/>
            <person name="Doyle S."/>
        </authorList>
    </citation>
    <scope>NUCLEOTIDE SEQUENCE [LARGE SCALE GENOMIC DNA]</scope>
    <source>
        <strain evidence="4 7">NCTC12714</strain>
    </source>
</reference>
<dbReference type="Proteomes" id="UP000029922">
    <property type="component" value="Unassembled WGS sequence"/>
</dbReference>
<dbReference type="Proteomes" id="UP000255139">
    <property type="component" value="Unassembled WGS sequence"/>
</dbReference>
<dbReference type="PANTHER" id="PTHR42855:SF1">
    <property type="entry name" value="ABC TRANSPORTER DOMAIN-CONTAINING PROTEIN"/>
    <property type="match status" value="1"/>
</dbReference>
<proteinExistence type="predicted"/>
<dbReference type="Pfam" id="PF16326">
    <property type="entry name" value="ABC_tran_CTD"/>
    <property type="match status" value="1"/>
</dbReference>
<dbReference type="Gene3D" id="3.40.50.300">
    <property type="entry name" value="P-loop containing nucleotide triphosphate hydrolases"/>
    <property type="match status" value="2"/>
</dbReference>
<dbReference type="RefSeq" id="WP_034557980.1">
    <property type="nucleotide sequence ID" value="NZ_FZML01000011.1"/>
</dbReference>
<protein>
    <submittedName>
        <fullName evidence="4">ABC transporter ATP-binding protein</fullName>
    </submittedName>
</protein>
<evidence type="ECO:0000313" key="7">
    <source>
        <dbReference type="Proteomes" id="UP000255139"/>
    </source>
</evidence>
<dbReference type="SUPFAM" id="SSF52540">
    <property type="entry name" value="P-loop containing nucleoside triphosphate hydrolases"/>
    <property type="match status" value="2"/>
</dbReference>
<dbReference type="PROSITE" id="PS00211">
    <property type="entry name" value="ABC_TRANSPORTER_1"/>
    <property type="match status" value="2"/>
</dbReference>
<dbReference type="InterPro" id="IPR017871">
    <property type="entry name" value="ABC_transporter-like_CS"/>
</dbReference>
<reference evidence="5 6" key="1">
    <citation type="journal article" date="2014" name="Genome Announc.">
        <title>Draft genome sequences of eight enterohepatic helicobacter species isolated from both laboratory and wild rodents.</title>
        <authorList>
            <person name="Sheh A."/>
            <person name="Shen Z."/>
            <person name="Fox J.G."/>
        </authorList>
    </citation>
    <scope>NUCLEOTIDE SEQUENCE [LARGE SCALE GENOMIC DNA]</scope>
    <source>
        <strain evidence="5 6">ST1</strain>
    </source>
</reference>
<evidence type="ECO:0000256" key="2">
    <source>
        <dbReference type="ARBA" id="ARBA00022840"/>
    </source>
</evidence>
<evidence type="ECO:0000313" key="6">
    <source>
        <dbReference type="Proteomes" id="UP000029922"/>
    </source>
</evidence>
<keyword evidence="7" id="KW-1185">Reference proteome</keyword>
<dbReference type="PROSITE" id="PS50893">
    <property type="entry name" value="ABC_TRANSPORTER_2"/>
    <property type="match status" value="2"/>
</dbReference>
<evidence type="ECO:0000256" key="1">
    <source>
        <dbReference type="ARBA" id="ARBA00022741"/>
    </source>
</evidence>
<dbReference type="SMART" id="SM00382">
    <property type="entry name" value="AAA"/>
    <property type="match status" value="2"/>
</dbReference>
<keyword evidence="2 4" id="KW-0067">ATP-binding</keyword>
<dbReference type="GO" id="GO:0005524">
    <property type="term" value="F:ATP binding"/>
    <property type="evidence" value="ECO:0007669"/>
    <property type="project" value="UniProtKB-KW"/>
</dbReference>
<dbReference type="InterPro" id="IPR032524">
    <property type="entry name" value="ABC_tran_C"/>
</dbReference>
<dbReference type="InterPro" id="IPR003439">
    <property type="entry name" value="ABC_transporter-like_ATP-bd"/>
</dbReference>
<dbReference type="EMBL" id="JRPD02000014">
    <property type="protein sequence ID" value="TLD99844.1"/>
    <property type="molecule type" value="Genomic_DNA"/>
</dbReference>
<dbReference type="InterPro" id="IPR027417">
    <property type="entry name" value="P-loop_NTPase"/>
</dbReference>
<feature type="domain" description="ABC transporter" evidence="3">
    <location>
        <begin position="4"/>
        <end position="255"/>
    </location>
</feature>
<dbReference type="GO" id="GO:0003677">
    <property type="term" value="F:DNA binding"/>
    <property type="evidence" value="ECO:0007669"/>
    <property type="project" value="InterPro"/>
</dbReference>
<sequence>MSLLSLLEVSKQYGDNLLLNNLSLTINEKERIALIGKNGSGKSTLLGIIDSSIQQDSGQRIVRNNLKIATLPQHISFDSSHTVQQSIESSLSHIREAHDRWIQISNTQDFLHDCILKQEYNMLYSYISQHDGWDLESKVKYIMQSFDIMQYKDRLSISLSGGEQKRVILACILLSDCDIVILDEPTNHLDVEMVEFLEKTLCNMSKSIIFVSHDRYFIDKVATRIIELENGKLNNFIQNNSAQGAYLSYLQAKQQMLHNLQKEQEVLKKILKNEEQWLQRGVKARLKRNEGRKERLFALREKVKSMPTSLRSIAQTLEKTFDNIIQEKSKNAKKILFELHDFSIKIGNITLLDSLNLIISQGDKLGIVGKNGSGKSTFLRALLGKLQDSHIKTSGLISRSDISIGYFDQHKSMLQDSKTLIETFCPNGGDTIDIDGKSIHVYGYLKGFLFPKSELQKKVGLLSGGEKSRVALALLLTKQYDCLILDEPTNDLDIATMNIVESYLQSYKGAIIFVSHDRYFTDKIAQRLLVIQPKDSLFNKATHFISHSSYSEIIERHNEIKELSYQIQHEVNQSPKSNNVNPTNIKPQKKLSYKEQLEYDTLELEIQELENIAKQLESYLANPDEYMRYGVEKLSQDLLTTKENLEFKWERFIELSNKCS</sequence>
<dbReference type="CDD" id="cd03221">
    <property type="entry name" value="ABCF_EF-3"/>
    <property type="match status" value="2"/>
</dbReference>
<gene>
    <name evidence="5" type="ORF">LS73_006575</name>
    <name evidence="4" type="ORF">NCTC12714_01758</name>
</gene>
<keyword evidence="1" id="KW-0547">Nucleotide-binding</keyword>
<dbReference type="STRING" id="216.LS73_05270"/>
<evidence type="ECO:0000313" key="4">
    <source>
        <dbReference type="EMBL" id="STQ86947.1"/>
    </source>
</evidence>
<dbReference type="EMBL" id="UGJE01000002">
    <property type="protein sequence ID" value="STQ86947.1"/>
    <property type="molecule type" value="Genomic_DNA"/>
</dbReference>
<name>A0A099U121_9HELI</name>
<dbReference type="OrthoDB" id="9762369at2"/>
<accession>A0A099U121</accession>
<feature type="domain" description="ABC transporter" evidence="3">
    <location>
        <begin position="337"/>
        <end position="558"/>
    </location>
</feature>
<evidence type="ECO:0000259" key="3">
    <source>
        <dbReference type="PROSITE" id="PS50893"/>
    </source>
</evidence>
<evidence type="ECO:0000313" key="5">
    <source>
        <dbReference type="EMBL" id="TLD99844.1"/>
    </source>
</evidence>
<dbReference type="InterPro" id="IPR051309">
    <property type="entry name" value="ABCF_ATPase"/>
</dbReference>
<dbReference type="PANTHER" id="PTHR42855">
    <property type="entry name" value="ABC TRANSPORTER ATP-BINDING SUBUNIT"/>
    <property type="match status" value="1"/>
</dbReference>
<dbReference type="AlphaFoldDB" id="A0A099U121"/>
<dbReference type="InterPro" id="IPR037118">
    <property type="entry name" value="Val-tRNA_synth_C_sf"/>
</dbReference>